<dbReference type="PaxDb" id="3847-GLYMA12G33210.1"/>
<keyword evidence="3" id="KW-1185">Reference proteome</keyword>
<sequence>MHSGRSYYPLLSSPYINPLITALKNPPKFSLRILIGFSESSFFCLQLIKVNAFQVHSHCCQFS</sequence>
<reference evidence="1 2" key="1">
    <citation type="journal article" date="2010" name="Nature">
        <title>Genome sequence of the palaeopolyploid soybean.</title>
        <authorList>
            <person name="Schmutz J."/>
            <person name="Cannon S.B."/>
            <person name="Schlueter J."/>
            <person name="Ma J."/>
            <person name="Mitros T."/>
            <person name="Nelson W."/>
            <person name="Hyten D.L."/>
            <person name="Song Q."/>
            <person name="Thelen J.J."/>
            <person name="Cheng J."/>
            <person name="Xu D."/>
            <person name="Hellsten U."/>
            <person name="May G.D."/>
            <person name="Yu Y."/>
            <person name="Sakurai T."/>
            <person name="Umezawa T."/>
            <person name="Bhattacharyya M.K."/>
            <person name="Sandhu D."/>
            <person name="Valliyodan B."/>
            <person name="Lindquist E."/>
            <person name="Peto M."/>
            <person name="Grant D."/>
            <person name="Shu S."/>
            <person name="Goodstein D."/>
            <person name="Barry K."/>
            <person name="Futrell-Griggs M."/>
            <person name="Abernathy B."/>
            <person name="Du J."/>
            <person name="Tian Z."/>
            <person name="Zhu L."/>
            <person name="Gill N."/>
            <person name="Joshi T."/>
            <person name="Libault M."/>
            <person name="Sethuraman A."/>
            <person name="Zhang X.-C."/>
            <person name="Shinozaki K."/>
            <person name="Nguyen H.T."/>
            <person name="Wing R.A."/>
            <person name="Cregan P."/>
            <person name="Specht J."/>
            <person name="Grimwood J."/>
            <person name="Rokhsar D."/>
            <person name="Stacey G."/>
            <person name="Shoemaker R.C."/>
            <person name="Jackson S.A."/>
        </authorList>
    </citation>
    <scope>NUCLEOTIDE SEQUENCE [LARGE SCALE GENOMIC DNA]</scope>
    <source>
        <strain evidence="2">cv. Williams 82</strain>
        <tissue evidence="1">Callus</tissue>
    </source>
</reference>
<reference evidence="2" key="2">
    <citation type="submission" date="2018-02" db="UniProtKB">
        <authorList>
            <consortium name="EnsemblPlants"/>
        </authorList>
    </citation>
    <scope>IDENTIFICATION</scope>
    <source>
        <strain evidence="2">Williams 82</strain>
    </source>
</reference>
<proteinExistence type="predicted"/>
<accession>K7LW32</accession>
<dbReference type="EnsemblPlants" id="KRH26954">
    <property type="protein sequence ID" value="KRH26954"/>
    <property type="gene ID" value="GLYMA_12G204800"/>
</dbReference>
<gene>
    <name evidence="1" type="ORF">GLYMA_12G204800</name>
</gene>
<dbReference type="InParanoid" id="K7LW32"/>
<dbReference type="Proteomes" id="UP000008827">
    <property type="component" value="Chromosome 12"/>
</dbReference>
<evidence type="ECO:0000313" key="3">
    <source>
        <dbReference type="Proteomes" id="UP000008827"/>
    </source>
</evidence>
<dbReference type="EMBL" id="CM000845">
    <property type="protein sequence ID" value="KRH26954.1"/>
    <property type="molecule type" value="Genomic_DNA"/>
</dbReference>
<dbReference type="HOGENOM" id="CLU_2890312_0_0_1"/>
<evidence type="ECO:0000313" key="2">
    <source>
        <dbReference type="EnsemblPlants" id="KRH26954"/>
    </source>
</evidence>
<evidence type="ECO:0000313" key="1">
    <source>
        <dbReference type="EMBL" id="KRH26954.1"/>
    </source>
</evidence>
<dbReference type="Gramene" id="KRH26954">
    <property type="protein sequence ID" value="KRH26954"/>
    <property type="gene ID" value="GLYMA_12G204800"/>
</dbReference>
<name>K7LW32_SOYBN</name>
<reference evidence="1" key="3">
    <citation type="submission" date="2018-07" db="EMBL/GenBank/DDBJ databases">
        <title>WGS assembly of Glycine max.</title>
        <authorList>
            <person name="Schmutz J."/>
            <person name="Cannon S."/>
            <person name="Schlueter J."/>
            <person name="Ma J."/>
            <person name="Mitros T."/>
            <person name="Nelson W."/>
            <person name="Hyten D."/>
            <person name="Song Q."/>
            <person name="Thelen J."/>
            <person name="Cheng J."/>
            <person name="Xu D."/>
            <person name="Hellsten U."/>
            <person name="May G."/>
            <person name="Yu Y."/>
            <person name="Sakurai T."/>
            <person name="Umezawa T."/>
            <person name="Bhattacharyya M."/>
            <person name="Sandhu D."/>
            <person name="Valliyodan B."/>
            <person name="Lindquist E."/>
            <person name="Peto M."/>
            <person name="Grant D."/>
            <person name="Shu S."/>
            <person name="Goodstein D."/>
            <person name="Barry K."/>
            <person name="Futrell-Griggs M."/>
            <person name="Abernathy B."/>
            <person name="Du J."/>
            <person name="Tian Z."/>
            <person name="Zhu L."/>
            <person name="Gill N."/>
            <person name="Joshi T."/>
            <person name="Libault M."/>
            <person name="Sethuraman A."/>
            <person name="Zhang X."/>
            <person name="Shinozaki K."/>
            <person name="Nguyen H."/>
            <person name="Wing R."/>
            <person name="Cregan P."/>
            <person name="Specht J."/>
            <person name="Grimwood J."/>
            <person name="Rokhsar D."/>
            <person name="Stacey G."/>
            <person name="Shoemaker R."/>
            <person name="Jackson S."/>
        </authorList>
    </citation>
    <scope>NUCLEOTIDE SEQUENCE</scope>
    <source>
        <tissue evidence="1">Callus</tissue>
    </source>
</reference>
<dbReference type="AlphaFoldDB" id="K7LW32"/>
<protein>
    <submittedName>
        <fullName evidence="1 2">Uncharacterized protein</fullName>
    </submittedName>
</protein>
<organism evidence="2">
    <name type="scientific">Glycine max</name>
    <name type="common">Soybean</name>
    <name type="synonym">Glycine hispida</name>
    <dbReference type="NCBI Taxonomy" id="3847"/>
    <lineage>
        <taxon>Eukaryota</taxon>
        <taxon>Viridiplantae</taxon>
        <taxon>Streptophyta</taxon>
        <taxon>Embryophyta</taxon>
        <taxon>Tracheophyta</taxon>
        <taxon>Spermatophyta</taxon>
        <taxon>Magnoliopsida</taxon>
        <taxon>eudicotyledons</taxon>
        <taxon>Gunneridae</taxon>
        <taxon>Pentapetalae</taxon>
        <taxon>rosids</taxon>
        <taxon>fabids</taxon>
        <taxon>Fabales</taxon>
        <taxon>Fabaceae</taxon>
        <taxon>Papilionoideae</taxon>
        <taxon>50 kb inversion clade</taxon>
        <taxon>NPAAA clade</taxon>
        <taxon>indigoferoid/millettioid clade</taxon>
        <taxon>Phaseoleae</taxon>
        <taxon>Glycine</taxon>
        <taxon>Glycine subgen. Soja</taxon>
    </lineage>
</organism>